<dbReference type="AlphaFoldDB" id="A0A6B0U9A5"/>
<evidence type="ECO:0000313" key="1">
    <source>
        <dbReference type="EMBL" id="MXU85230.1"/>
    </source>
</evidence>
<organism evidence="1">
    <name type="scientific">Ixodes ricinus</name>
    <name type="common">Common tick</name>
    <name type="synonym">Acarus ricinus</name>
    <dbReference type="NCBI Taxonomy" id="34613"/>
    <lineage>
        <taxon>Eukaryota</taxon>
        <taxon>Metazoa</taxon>
        <taxon>Ecdysozoa</taxon>
        <taxon>Arthropoda</taxon>
        <taxon>Chelicerata</taxon>
        <taxon>Arachnida</taxon>
        <taxon>Acari</taxon>
        <taxon>Parasitiformes</taxon>
        <taxon>Ixodida</taxon>
        <taxon>Ixodoidea</taxon>
        <taxon>Ixodidae</taxon>
        <taxon>Ixodinae</taxon>
        <taxon>Ixodes</taxon>
    </lineage>
</organism>
<name>A0A6B0U9A5_IXORI</name>
<accession>A0A6B0U9A5</accession>
<proteinExistence type="predicted"/>
<reference evidence="1" key="1">
    <citation type="submission" date="2019-12" db="EMBL/GenBank/DDBJ databases">
        <title>An insight into the sialome of adult female Ixodes ricinus ticks feeding for 6 days.</title>
        <authorList>
            <person name="Perner J."/>
            <person name="Ribeiro J.M.C."/>
        </authorList>
    </citation>
    <scope>NUCLEOTIDE SEQUENCE</scope>
    <source>
        <strain evidence="1">Semi-engorged</strain>
        <tissue evidence="1">Salivary glands</tissue>
    </source>
</reference>
<sequence length="85" mass="9901">MRWTRVDILSAAFIYTHTYTHKRDPSANCDCRRDVCTCAFVLLEVEPRGTDRWYMWTLKGRKCTASNKPGKPLPLPKTCVWIDHA</sequence>
<dbReference type="EMBL" id="GIFC01003147">
    <property type="protein sequence ID" value="MXU85230.1"/>
    <property type="molecule type" value="Transcribed_RNA"/>
</dbReference>
<protein>
    <submittedName>
        <fullName evidence="1">Uncharacterized protein</fullName>
    </submittedName>
</protein>